<feature type="compositionally biased region" description="Polar residues" evidence="1">
    <location>
        <begin position="58"/>
        <end position="70"/>
    </location>
</feature>
<evidence type="ECO:0000313" key="3">
    <source>
        <dbReference type="Proteomes" id="UP001281003"/>
    </source>
</evidence>
<gene>
    <name evidence="2" type="ORF">B0T20DRAFT_416303</name>
</gene>
<keyword evidence="3" id="KW-1185">Reference proteome</keyword>
<proteinExistence type="predicted"/>
<feature type="compositionally biased region" description="Low complexity" evidence="1">
    <location>
        <begin position="148"/>
        <end position="157"/>
    </location>
</feature>
<organism evidence="2 3">
    <name type="scientific">Sordaria brevicollis</name>
    <dbReference type="NCBI Taxonomy" id="83679"/>
    <lineage>
        <taxon>Eukaryota</taxon>
        <taxon>Fungi</taxon>
        <taxon>Dikarya</taxon>
        <taxon>Ascomycota</taxon>
        <taxon>Pezizomycotina</taxon>
        <taxon>Sordariomycetes</taxon>
        <taxon>Sordariomycetidae</taxon>
        <taxon>Sordariales</taxon>
        <taxon>Sordariaceae</taxon>
        <taxon>Sordaria</taxon>
    </lineage>
</organism>
<comment type="caution">
    <text evidence="2">The sequence shown here is derived from an EMBL/GenBank/DDBJ whole genome shotgun (WGS) entry which is preliminary data.</text>
</comment>
<feature type="compositionally biased region" description="Polar residues" evidence="1">
    <location>
        <begin position="79"/>
        <end position="90"/>
    </location>
</feature>
<dbReference type="Proteomes" id="UP001281003">
    <property type="component" value="Unassembled WGS sequence"/>
</dbReference>
<feature type="compositionally biased region" description="Polar residues" evidence="1">
    <location>
        <begin position="18"/>
        <end position="39"/>
    </location>
</feature>
<reference evidence="2" key="1">
    <citation type="journal article" date="2023" name="Mol. Phylogenet. Evol.">
        <title>Genome-scale phylogeny and comparative genomics of the fungal order Sordariales.</title>
        <authorList>
            <person name="Hensen N."/>
            <person name="Bonometti L."/>
            <person name="Westerberg I."/>
            <person name="Brannstrom I.O."/>
            <person name="Guillou S."/>
            <person name="Cros-Aarteil S."/>
            <person name="Calhoun S."/>
            <person name="Haridas S."/>
            <person name="Kuo A."/>
            <person name="Mondo S."/>
            <person name="Pangilinan J."/>
            <person name="Riley R."/>
            <person name="LaButti K."/>
            <person name="Andreopoulos B."/>
            <person name="Lipzen A."/>
            <person name="Chen C."/>
            <person name="Yan M."/>
            <person name="Daum C."/>
            <person name="Ng V."/>
            <person name="Clum A."/>
            <person name="Steindorff A."/>
            <person name="Ohm R.A."/>
            <person name="Martin F."/>
            <person name="Silar P."/>
            <person name="Natvig D.O."/>
            <person name="Lalanne C."/>
            <person name="Gautier V."/>
            <person name="Ament-Velasquez S.L."/>
            <person name="Kruys A."/>
            <person name="Hutchinson M.I."/>
            <person name="Powell A.J."/>
            <person name="Barry K."/>
            <person name="Miller A.N."/>
            <person name="Grigoriev I.V."/>
            <person name="Debuchy R."/>
            <person name="Gladieux P."/>
            <person name="Hiltunen Thoren M."/>
            <person name="Johannesson H."/>
        </authorList>
    </citation>
    <scope>NUCLEOTIDE SEQUENCE</scope>
    <source>
        <strain evidence="2">FGSC 1904</strain>
    </source>
</reference>
<feature type="compositionally biased region" description="Low complexity" evidence="1">
    <location>
        <begin position="44"/>
        <end position="57"/>
    </location>
</feature>
<sequence>MFNPIKPSLYELLVSEGGNSSSAMAGTQDVTNSGVQECSPNPVAATTSESEKTSSATLTVSVETNRSASPTIVGDETRPTSPDETCVQGTSKEPCISFEKDYIPSVNPHALASSLVQDRLAKGHNRAELLEEQFRLRERAITTPMPTTTETRMQQPTVDDDENKKNGEIENDQPLPGLRSGGHICWETTQPVNPSNPAYLFHTMVILNLEENPVTGTTRRGIRSRFPLHANGSASTMTGGTTHAGASAGAATAGCAVTAGTGPRKVGKVKSAHGPVM</sequence>
<accession>A0AAE0PAG4</accession>
<name>A0AAE0PAG4_SORBR</name>
<feature type="region of interest" description="Disordered" evidence="1">
    <location>
        <begin position="18"/>
        <end position="90"/>
    </location>
</feature>
<reference evidence="2" key="2">
    <citation type="submission" date="2023-07" db="EMBL/GenBank/DDBJ databases">
        <authorList>
            <consortium name="Lawrence Berkeley National Laboratory"/>
            <person name="Haridas S."/>
            <person name="Hensen N."/>
            <person name="Bonometti L."/>
            <person name="Westerberg I."/>
            <person name="Brannstrom I.O."/>
            <person name="Guillou S."/>
            <person name="Cros-Aarteil S."/>
            <person name="Calhoun S."/>
            <person name="Kuo A."/>
            <person name="Mondo S."/>
            <person name="Pangilinan J."/>
            <person name="Riley R."/>
            <person name="LaButti K."/>
            <person name="Andreopoulos B."/>
            <person name="Lipzen A."/>
            <person name="Chen C."/>
            <person name="Yanf M."/>
            <person name="Daum C."/>
            <person name="Ng V."/>
            <person name="Clum A."/>
            <person name="Steindorff A."/>
            <person name="Ohm R."/>
            <person name="Martin F."/>
            <person name="Silar P."/>
            <person name="Natvig D."/>
            <person name="Lalanne C."/>
            <person name="Gautier V."/>
            <person name="Ament-velasquez S.L."/>
            <person name="Kruys A."/>
            <person name="Hutchinson M.I."/>
            <person name="Powell A.J."/>
            <person name="Barry K."/>
            <person name="Miller A.N."/>
            <person name="Grigoriev I.V."/>
            <person name="Debuchy R."/>
            <person name="Gladieux P."/>
            <person name="Thoren M.H."/>
            <person name="Johannesson H."/>
        </authorList>
    </citation>
    <scope>NUCLEOTIDE SEQUENCE</scope>
    <source>
        <strain evidence="2">FGSC 1904</strain>
    </source>
</reference>
<feature type="region of interest" description="Disordered" evidence="1">
    <location>
        <begin position="148"/>
        <end position="178"/>
    </location>
</feature>
<protein>
    <submittedName>
        <fullName evidence="2">Uncharacterized protein</fullName>
    </submittedName>
</protein>
<dbReference type="EMBL" id="JAUTDP010000009">
    <property type="protein sequence ID" value="KAK3396015.1"/>
    <property type="molecule type" value="Genomic_DNA"/>
</dbReference>
<dbReference type="AlphaFoldDB" id="A0AAE0PAG4"/>
<evidence type="ECO:0000256" key="1">
    <source>
        <dbReference type="SAM" id="MobiDB-lite"/>
    </source>
</evidence>
<evidence type="ECO:0000313" key="2">
    <source>
        <dbReference type="EMBL" id="KAK3396015.1"/>
    </source>
</evidence>